<organism evidence="3 4">
    <name type="scientific">Thermococcus sibiricus</name>
    <dbReference type="NCBI Taxonomy" id="172049"/>
    <lineage>
        <taxon>Archaea</taxon>
        <taxon>Methanobacteriati</taxon>
        <taxon>Methanobacteriota</taxon>
        <taxon>Thermococci</taxon>
        <taxon>Thermococcales</taxon>
        <taxon>Thermococcaceae</taxon>
        <taxon>Thermococcus</taxon>
    </lineage>
</organism>
<proteinExistence type="inferred from homology"/>
<comment type="similarity">
    <text evidence="1">Belongs to the LDH2/MDH2 oxidoreductase family.</text>
</comment>
<dbReference type="RefSeq" id="WP_042701083.1">
    <property type="nucleotide sequence ID" value="NZ_LGFD01000045.1"/>
</dbReference>
<evidence type="ECO:0000256" key="1">
    <source>
        <dbReference type="ARBA" id="ARBA00006056"/>
    </source>
</evidence>
<dbReference type="InterPro" id="IPR036111">
    <property type="entry name" value="Mal/L-sulfo/L-lacto_DH-like_sf"/>
</dbReference>
<dbReference type="InterPro" id="IPR043144">
    <property type="entry name" value="Mal/L-sulf/L-lact_DH-like_ah"/>
</dbReference>
<dbReference type="Gene3D" id="1.10.1530.10">
    <property type="match status" value="1"/>
</dbReference>
<evidence type="ECO:0000256" key="2">
    <source>
        <dbReference type="ARBA" id="ARBA00023002"/>
    </source>
</evidence>
<dbReference type="Gene3D" id="3.30.1370.60">
    <property type="entry name" value="Hypothetical oxidoreductase yiak, domain 2"/>
    <property type="match status" value="1"/>
</dbReference>
<sequence>MESEAIRVRKDDLYNFCVNVFVKAGVPEEEAKIVSEHLVEASLRGVDSHGVIRVPYYIEGIKKGLVNAKSNVSIVKETPVSALLDGGNGLGQVVAKKAMDMAIEKAKSSGVGLVGAKNLGHVGMLAYYTKRLAENKLVGFAFANGPALVAPWGGAERVFGTNPLSYGFPTKNKPIVLDIATSATAHFKIKVAMIRGEELAPGLALDKDGNPTTDPKKAFEGILLPFGAHKGYGFSLLVTLMTVPLIGGTFDKDVVLHASTQGGFFVMAINPTLFREYEEFIEDVQRVVNTIKSTKPAKGFKEVLLPGEIEERIAEERSKNGIPIDLEVWKSFEELSKEYGVELPKPL</sequence>
<dbReference type="PATRIC" id="fig|172049.5.peg.1667"/>
<comment type="caution">
    <text evidence="3">The sequence shown here is derived from an EMBL/GenBank/DDBJ whole genome shotgun (WGS) entry which is preliminary data.</text>
</comment>
<dbReference type="GO" id="GO:0016491">
    <property type="term" value="F:oxidoreductase activity"/>
    <property type="evidence" value="ECO:0007669"/>
    <property type="project" value="UniProtKB-KW"/>
</dbReference>
<dbReference type="InterPro" id="IPR003767">
    <property type="entry name" value="Malate/L-lactate_DH-like"/>
</dbReference>
<accession>A0A101EKD4</accession>
<dbReference type="Proteomes" id="UP000053911">
    <property type="component" value="Unassembled WGS sequence"/>
</dbReference>
<dbReference type="Pfam" id="PF02615">
    <property type="entry name" value="Ldh_2"/>
    <property type="match status" value="1"/>
</dbReference>
<dbReference type="SUPFAM" id="SSF89733">
    <property type="entry name" value="L-sulfolactate dehydrogenase-like"/>
    <property type="match status" value="1"/>
</dbReference>
<evidence type="ECO:0000313" key="3">
    <source>
        <dbReference type="EMBL" id="KUK16951.1"/>
    </source>
</evidence>
<dbReference type="AlphaFoldDB" id="A0A101EKD4"/>
<protein>
    <submittedName>
        <fullName evidence="3">Malate dehydrogenase</fullName>
    </submittedName>
</protein>
<gene>
    <name evidence="3" type="ORF">XD54_1755</name>
</gene>
<reference evidence="4" key="1">
    <citation type="journal article" date="2015" name="MBio">
        <title>Genome-Resolved Metagenomic Analysis Reveals Roles for Candidate Phyla and Other Microbial Community Members in Biogeochemical Transformations in Oil Reservoirs.</title>
        <authorList>
            <person name="Hu P."/>
            <person name="Tom L."/>
            <person name="Singh A."/>
            <person name="Thomas B.C."/>
            <person name="Baker B.J."/>
            <person name="Piceno Y.M."/>
            <person name="Andersen G.L."/>
            <person name="Banfield J.F."/>
        </authorList>
    </citation>
    <scope>NUCLEOTIDE SEQUENCE [LARGE SCALE GENOMIC DNA]</scope>
</reference>
<name>A0A101EKD4_9EURY</name>
<keyword evidence="2" id="KW-0560">Oxidoreductase</keyword>
<dbReference type="InterPro" id="IPR043143">
    <property type="entry name" value="Mal/L-sulf/L-lact_DH-like_NADP"/>
</dbReference>
<dbReference type="PANTHER" id="PTHR11091">
    <property type="entry name" value="OXIDOREDUCTASE-RELATED"/>
    <property type="match status" value="1"/>
</dbReference>
<dbReference type="PANTHER" id="PTHR11091:SF0">
    <property type="entry name" value="MALATE DEHYDROGENASE"/>
    <property type="match status" value="1"/>
</dbReference>
<evidence type="ECO:0000313" key="4">
    <source>
        <dbReference type="Proteomes" id="UP000053911"/>
    </source>
</evidence>
<dbReference type="EMBL" id="LGFD01000045">
    <property type="protein sequence ID" value="KUK16951.1"/>
    <property type="molecule type" value="Genomic_DNA"/>
</dbReference>